<reference evidence="4 5" key="1">
    <citation type="submission" date="2020-10" db="EMBL/GenBank/DDBJ databases">
        <title>The genome sequence of Chitinilyticum litopenaei 4Y14.</title>
        <authorList>
            <person name="Liu Y."/>
        </authorList>
    </citation>
    <scope>NUCLEOTIDE SEQUENCE [LARGE SCALE GENOMIC DNA]</scope>
    <source>
        <strain evidence="4 5">4Y14</strain>
    </source>
</reference>
<dbReference type="CDD" id="cd00761">
    <property type="entry name" value="Glyco_tranf_GTA_type"/>
    <property type="match status" value="1"/>
</dbReference>
<evidence type="ECO:0000256" key="1">
    <source>
        <dbReference type="ARBA" id="ARBA00038494"/>
    </source>
</evidence>
<gene>
    <name evidence="4" type="ORF">INR99_09395</name>
</gene>
<protein>
    <submittedName>
        <fullName evidence="4">Glycosyltransferase family 2 protein</fullName>
    </submittedName>
</protein>
<dbReference type="Pfam" id="PF00535">
    <property type="entry name" value="Glycos_transf_2"/>
    <property type="match status" value="1"/>
</dbReference>
<feature type="transmembrane region" description="Helical" evidence="2">
    <location>
        <begin position="257"/>
        <end position="287"/>
    </location>
</feature>
<dbReference type="EMBL" id="JADFUA010000004">
    <property type="protein sequence ID" value="MBE9609567.1"/>
    <property type="molecule type" value="Genomic_DNA"/>
</dbReference>
<keyword evidence="2" id="KW-1133">Transmembrane helix</keyword>
<evidence type="ECO:0000256" key="2">
    <source>
        <dbReference type="SAM" id="Phobius"/>
    </source>
</evidence>
<evidence type="ECO:0000313" key="4">
    <source>
        <dbReference type="EMBL" id="MBE9609567.1"/>
    </source>
</evidence>
<dbReference type="PANTHER" id="PTHR43630:SF2">
    <property type="entry name" value="GLYCOSYLTRANSFERASE"/>
    <property type="match status" value="1"/>
</dbReference>
<dbReference type="Proteomes" id="UP000604481">
    <property type="component" value="Unassembled WGS sequence"/>
</dbReference>
<organism evidence="4 5">
    <name type="scientific">Chitinilyticum piscinae</name>
    <dbReference type="NCBI Taxonomy" id="2866724"/>
    <lineage>
        <taxon>Bacteria</taxon>
        <taxon>Pseudomonadati</taxon>
        <taxon>Pseudomonadota</taxon>
        <taxon>Betaproteobacteria</taxon>
        <taxon>Neisseriales</taxon>
        <taxon>Chitinibacteraceae</taxon>
        <taxon>Chitinilyticum</taxon>
    </lineage>
</organism>
<evidence type="ECO:0000259" key="3">
    <source>
        <dbReference type="Pfam" id="PF00535"/>
    </source>
</evidence>
<feature type="domain" description="Glycosyltransferase 2-like" evidence="3">
    <location>
        <begin position="24"/>
        <end position="132"/>
    </location>
</feature>
<dbReference type="RefSeq" id="WP_194116088.1">
    <property type="nucleotide sequence ID" value="NZ_JADFUA010000004.1"/>
</dbReference>
<accession>A0A8J7FKS2</accession>
<dbReference type="InterPro" id="IPR029044">
    <property type="entry name" value="Nucleotide-diphossugar_trans"/>
</dbReference>
<comment type="similarity">
    <text evidence="1">Belongs to the glycosyltransferase 2 family. WaaE/KdtX subfamily.</text>
</comment>
<dbReference type="InterPro" id="IPR001173">
    <property type="entry name" value="Glyco_trans_2-like"/>
</dbReference>
<keyword evidence="2" id="KW-0812">Transmembrane</keyword>
<dbReference type="PANTHER" id="PTHR43630">
    <property type="entry name" value="POLY-BETA-1,6-N-ACETYL-D-GLUCOSAMINE SYNTHASE"/>
    <property type="match status" value="1"/>
</dbReference>
<name>A0A8J7FKS2_9NEIS</name>
<comment type="caution">
    <text evidence="4">The sequence shown here is derived from an EMBL/GenBank/DDBJ whole genome shotgun (WGS) entry which is preliminary data.</text>
</comment>
<proteinExistence type="inferred from homology"/>
<evidence type="ECO:0000313" key="5">
    <source>
        <dbReference type="Proteomes" id="UP000604481"/>
    </source>
</evidence>
<dbReference type="SUPFAM" id="SSF53448">
    <property type="entry name" value="Nucleotide-diphospho-sugar transferases"/>
    <property type="match status" value="1"/>
</dbReference>
<keyword evidence="5" id="KW-1185">Reference proteome</keyword>
<dbReference type="AlphaFoldDB" id="A0A8J7FKS2"/>
<sequence>MTTPPCLDWRPAMLAECLEDKIAVVVIGHNEGERLSRCLRSVWASDWPAEKLDVIYVDSASTDDSCFRARSEGARVFASTQPGAAAARNTGWRVSHAQWIMFLDGDTVLDPHFLRNALKILQKDESCACIWGHRRELAPHQSCYVRVLDLDWCYQSGDTLFCGGDALFRRSALLDAGGYDATIMAGEEPELCYRLRCNGWRIRHINAAMTLHDLAISSFSQYWQRAVRAGYAYAAVSRHTGALWQSEVRHSLRQAGLLLLVPLLSLVLLTWGSAALLPWLALCLLMLRSAWRARWRSQDTVTLLLYGIHSWFEQLPVCCGIWRCWHDQRQRVGQRLINYKRSPS</sequence>
<dbReference type="Gene3D" id="3.90.550.10">
    <property type="entry name" value="Spore Coat Polysaccharide Biosynthesis Protein SpsA, Chain A"/>
    <property type="match status" value="1"/>
</dbReference>
<keyword evidence="2" id="KW-0472">Membrane</keyword>